<reference evidence="7 8" key="1">
    <citation type="submission" date="2021-06" db="EMBL/GenBank/DDBJ databases">
        <authorList>
            <person name="Palmer J.M."/>
        </authorList>
    </citation>
    <scope>NUCLEOTIDE SEQUENCE [LARGE SCALE GENOMIC DNA]</scope>
    <source>
        <strain evidence="8">if_2019</strain>
        <tissue evidence="7">Muscle</tissue>
    </source>
</reference>
<dbReference type="PANTHER" id="PTHR44337">
    <property type="entry name" value="CARCINOEMBRYONIC ANTIGEN-RELATED CELL ADHESION MOLECULE 8"/>
    <property type="match status" value="1"/>
</dbReference>
<feature type="domain" description="Ig-like" evidence="6">
    <location>
        <begin position="221"/>
        <end position="302"/>
    </location>
</feature>
<feature type="domain" description="Ig-like" evidence="6">
    <location>
        <begin position="309"/>
        <end position="398"/>
    </location>
</feature>
<evidence type="ECO:0000256" key="3">
    <source>
        <dbReference type="ARBA" id="ARBA00023180"/>
    </source>
</evidence>
<dbReference type="CDD" id="cd00096">
    <property type="entry name" value="Ig"/>
    <property type="match status" value="1"/>
</dbReference>
<keyword evidence="2" id="KW-1015">Disulfide bond</keyword>
<dbReference type="EMBL" id="JAHRIQ010005305">
    <property type="protein sequence ID" value="MEQ2223025.1"/>
    <property type="molecule type" value="Genomic_DNA"/>
</dbReference>
<dbReference type="InterPro" id="IPR036179">
    <property type="entry name" value="Ig-like_dom_sf"/>
</dbReference>
<keyword evidence="8" id="KW-1185">Reference proteome</keyword>
<proteinExistence type="predicted"/>
<accession>A0ABV0SS26</accession>
<dbReference type="Pfam" id="PF13927">
    <property type="entry name" value="Ig_3"/>
    <property type="match status" value="2"/>
</dbReference>
<feature type="domain" description="Ig-like" evidence="6">
    <location>
        <begin position="403"/>
        <end position="487"/>
    </location>
</feature>
<dbReference type="SMART" id="SM00408">
    <property type="entry name" value="IGc2"/>
    <property type="match status" value="4"/>
</dbReference>
<dbReference type="InterPro" id="IPR052598">
    <property type="entry name" value="IgSF_CEA-related"/>
</dbReference>
<evidence type="ECO:0000259" key="6">
    <source>
        <dbReference type="PROSITE" id="PS50835"/>
    </source>
</evidence>
<evidence type="ECO:0000313" key="7">
    <source>
        <dbReference type="EMBL" id="MEQ2223025.1"/>
    </source>
</evidence>
<dbReference type="PROSITE" id="PS50835">
    <property type="entry name" value="IG_LIKE"/>
    <property type="match status" value="4"/>
</dbReference>
<dbReference type="InterPro" id="IPR003599">
    <property type="entry name" value="Ig_sub"/>
</dbReference>
<dbReference type="InterPro" id="IPR013151">
    <property type="entry name" value="Immunoglobulin_dom"/>
</dbReference>
<keyword evidence="4" id="KW-0393">Immunoglobulin domain</keyword>
<evidence type="ECO:0000313" key="8">
    <source>
        <dbReference type="Proteomes" id="UP001482620"/>
    </source>
</evidence>
<dbReference type="InterPro" id="IPR007110">
    <property type="entry name" value="Ig-like_dom"/>
</dbReference>
<protein>
    <recommendedName>
        <fullName evidence="6">Ig-like domain-containing protein</fullName>
    </recommendedName>
</protein>
<dbReference type="SMART" id="SM00409">
    <property type="entry name" value="IG"/>
    <property type="match status" value="5"/>
</dbReference>
<keyword evidence="1 5" id="KW-0732">Signal</keyword>
<gene>
    <name evidence="7" type="ORF">ILYODFUR_032513</name>
</gene>
<feature type="signal peptide" evidence="5">
    <location>
        <begin position="1"/>
        <end position="18"/>
    </location>
</feature>
<keyword evidence="3" id="KW-0325">Glycoprotein</keyword>
<dbReference type="InterPro" id="IPR013783">
    <property type="entry name" value="Ig-like_fold"/>
</dbReference>
<organism evidence="7 8">
    <name type="scientific">Ilyodon furcidens</name>
    <name type="common">goldbreast splitfin</name>
    <dbReference type="NCBI Taxonomy" id="33524"/>
    <lineage>
        <taxon>Eukaryota</taxon>
        <taxon>Metazoa</taxon>
        <taxon>Chordata</taxon>
        <taxon>Craniata</taxon>
        <taxon>Vertebrata</taxon>
        <taxon>Euteleostomi</taxon>
        <taxon>Actinopterygii</taxon>
        <taxon>Neopterygii</taxon>
        <taxon>Teleostei</taxon>
        <taxon>Neoteleostei</taxon>
        <taxon>Acanthomorphata</taxon>
        <taxon>Ovalentaria</taxon>
        <taxon>Atherinomorphae</taxon>
        <taxon>Cyprinodontiformes</taxon>
        <taxon>Goodeidae</taxon>
        <taxon>Ilyodon</taxon>
    </lineage>
</organism>
<dbReference type="Proteomes" id="UP001482620">
    <property type="component" value="Unassembled WGS sequence"/>
</dbReference>
<dbReference type="Gene3D" id="2.60.40.10">
    <property type="entry name" value="Immunoglobulins"/>
    <property type="match status" value="5"/>
</dbReference>
<feature type="domain" description="Ig-like" evidence="6">
    <location>
        <begin position="127"/>
        <end position="216"/>
    </location>
</feature>
<evidence type="ECO:0000256" key="4">
    <source>
        <dbReference type="ARBA" id="ARBA00023319"/>
    </source>
</evidence>
<feature type="chain" id="PRO_5045570580" description="Ig-like domain-containing protein" evidence="5">
    <location>
        <begin position="19"/>
        <end position="495"/>
    </location>
</feature>
<comment type="caution">
    <text evidence="7">The sequence shown here is derived from an EMBL/GenBank/DDBJ whole genome shotgun (WGS) entry which is preliminary data.</text>
</comment>
<sequence length="495" mass="53851">MLRLLFIVAVAFTGLSDGVGVLPDGPLNASVGGTAMFRTNLNPTETPFLSVNWHYVVGSETNPIINSQRISNITAAGYEGRITLFIPTGSLELRNLKISDSGEYGVSILPAGDFTKTGRTTLNIYEPVSDVRISSLSTDLVEFNSSVHLSCSSSGSSLSFIWMNSSSDVTAGDRVQITDGGSTLTIINVTRYDRGSYRCRVFNPVSSIISDPVNTSVSYGPDNVQIEVRPSKEHHEIGSDISLICSADSTPSAEFLWFLNGDQVTNTGPELRLKNIQMSQSGNYSCQAFNSKTLRYQTSQPSAVFVHEPVSDVRISSLSTDLVEFNSLFHLSCSSSGSSLSFIWMNSSSDVTAGDRVQITDGGSTLTIINVTRYDRGSYRCRVFNPVSSIISDPVNISVSYGPDNVQIEVHPSKEHHKNGSDISLICSADSTPSAEFLWFLNGDQLFNTGPELRLMNIQMNQSGNYSCQAFNSKTRRYQTSQPSVISVQGKCKDL</sequence>
<name>A0ABV0SS26_9TELE</name>
<evidence type="ECO:0000256" key="1">
    <source>
        <dbReference type="ARBA" id="ARBA00022729"/>
    </source>
</evidence>
<dbReference type="PANTHER" id="PTHR44337:SF20">
    <property type="entry name" value="CARCINOEMBRYONIC ANTIGEN-RELATED CELL ADHESION MOLECULE 5-RELATED"/>
    <property type="match status" value="1"/>
</dbReference>
<dbReference type="Pfam" id="PF00047">
    <property type="entry name" value="ig"/>
    <property type="match status" value="2"/>
</dbReference>
<evidence type="ECO:0000256" key="2">
    <source>
        <dbReference type="ARBA" id="ARBA00023157"/>
    </source>
</evidence>
<evidence type="ECO:0000256" key="5">
    <source>
        <dbReference type="SAM" id="SignalP"/>
    </source>
</evidence>
<dbReference type="InterPro" id="IPR003598">
    <property type="entry name" value="Ig_sub2"/>
</dbReference>
<dbReference type="SUPFAM" id="SSF48726">
    <property type="entry name" value="Immunoglobulin"/>
    <property type="match status" value="5"/>
</dbReference>